<comment type="caution">
    <text evidence="2">The sequence shown here is derived from an EMBL/GenBank/DDBJ whole genome shotgun (WGS) entry which is preliminary data.</text>
</comment>
<reference evidence="2 3" key="1">
    <citation type="journal article" date="2018" name="PLoS Genet.">
        <title>Population sequencing reveals clonal diversity and ancestral inbreeding in the grapevine cultivar Chardonnay.</title>
        <authorList>
            <person name="Roach M.J."/>
            <person name="Johnson D.L."/>
            <person name="Bohlmann J."/>
            <person name="van Vuuren H.J."/>
            <person name="Jones S.J."/>
            <person name="Pretorius I.S."/>
            <person name="Schmidt S.A."/>
            <person name="Borneman A.R."/>
        </authorList>
    </citation>
    <scope>NUCLEOTIDE SEQUENCE [LARGE SCALE GENOMIC DNA]</scope>
    <source>
        <strain evidence="3">cv. Chardonnay</strain>
        <tissue evidence="2">Leaf</tissue>
    </source>
</reference>
<name>A0A438IUC6_VITVI</name>
<gene>
    <name evidence="2" type="ORF">CK203_024653</name>
</gene>
<proteinExistence type="predicted"/>
<evidence type="ECO:0000313" key="3">
    <source>
        <dbReference type="Proteomes" id="UP000288805"/>
    </source>
</evidence>
<organism evidence="2 3">
    <name type="scientific">Vitis vinifera</name>
    <name type="common">Grape</name>
    <dbReference type="NCBI Taxonomy" id="29760"/>
    <lineage>
        <taxon>Eukaryota</taxon>
        <taxon>Viridiplantae</taxon>
        <taxon>Streptophyta</taxon>
        <taxon>Embryophyta</taxon>
        <taxon>Tracheophyta</taxon>
        <taxon>Spermatophyta</taxon>
        <taxon>Magnoliopsida</taxon>
        <taxon>eudicotyledons</taxon>
        <taxon>Gunneridae</taxon>
        <taxon>Pentapetalae</taxon>
        <taxon>rosids</taxon>
        <taxon>Vitales</taxon>
        <taxon>Vitaceae</taxon>
        <taxon>Viteae</taxon>
        <taxon>Vitis</taxon>
    </lineage>
</organism>
<feature type="region of interest" description="Disordered" evidence="1">
    <location>
        <begin position="90"/>
        <end position="114"/>
    </location>
</feature>
<sequence>MDDPVPACEQILNAGKMMYAQPPNKSWLPNNWPEMTRKGVPNIRTSRGRPTADKASKATRSCHHLHPLPVSYEKLLPMIRELSDFRWPRPIKADPAKRDQSKKCAYHEKHGHTT</sequence>
<protein>
    <submittedName>
        <fullName evidence="2">Uncharacterized protein</fullName>
    </submittedName>
</protein>
<dbReference type="AlphaFoldDB" id="A0A438IUC6"/>
<evidence type="ECO:0000313" key="2">
    <source>
        <dbReference type="EMBL" id="RVX00343.1"/>
    </source>
</evidence>
<dbReference type="Proteomes" id="UP000288805">
    <property type="component" value="Unassembled WGS sequence"/>
</dbReference>
<feature type="compositionally biased region" description="Basic and acidic residues" evidence="1">
    <location>
        <begin position="90"/>
        <end position="108"/>
    </location>
</feature>
<dbReference type="EMBL" id="QGNW01000082">
    <property type="protein sequence ID" value="RVX00343.1"/>
    <property type="molecule type" value="Genomic_DNA"/>
</dbReference>
<feature type="region of interest" description="Disordered" evidence="1">
    <location>
        <begin position="27"/>
        <end position="62"/>
    </location>
</feature>
<evidence type="ECO:0000256" key="1">
    <source>
        <dbReference type="SAM" id="MobiDB-lite"/>
    </source>
</evidence>
<accession>A0A438IUC6</accession>